<dbReference type="InterPro" id="IPR022385">
    <property type="entry name" value="Rhs_assc_core"/>
</dbReference>
<proteinExistence type="predicted"/>
<comment type="caution">
    <text evidence="3">The sequence shown here is derived from an EMBL/GenBank/DDBJ whole genome shotgun (WGS) entry which is preliminary data.</text>
</comment>
<feature type="chain" id="PRO_5047349823" evidence="1">
    <location>
        <begin position="20"/>
        <end position="1151"/>
    </location>
</feature>
<keyword evidence="1" id="KW-0732">Signal</keyword>
<name>A0ABY0QWI6_9FLAO</name>
<feature type="signal peptide" evidence="1">
    <location>
        <begin position="1"/>
        <end position="19"/>
    </location>
</feature>
<gene>
    <name evidence="3" type="ORF">SAMN05216273_1113</name>
</gene>
<dbReference type="RefSeq" id="WP_089744498.1">
    <property type="nucleotide sequence ID" value="NZ_FNHD01000011.1"/>
</dbReference>
<evidence type="ECO:0000313" key="4">
    <source>
        <dbReference type="Proteomes" id="UP000199242"/>
    </source>
</evidence>
<organism evidence="3 4">
    <name type="scientific">Chryseobacterium taihuense</name>
    <dbReference type="NCBI Taxonomy" id="1141221"/>
    <lineage>
        <taxon>Bacteria</taxon>
        <taxon>Pseudomonadati</taxon>
        <taxon>Bacteroidota</taxon>
        <taxon>Flavobacteriia</taxon>
        <taxon>Flavobacteriales</taxon>
        <taxon>Weeksellaceae</taxon>
        <taxon>Chryseobacterium group</taxon>
        <taxon>Chryseobacterium</taxon>
    </lineage>
</organism>
<dbReference type="InterPro" id="IPR050708">
    <property type="entry name" value="T6SS_VgrG/RHS"/>
</dbReference>
<reference evidence="3 4" key="1">
    <citation type="submission" date="2016-10" db="EMBL/GenBank/DDBJ databases">
        <authorList>
            <person name="Varghese N."/>
            <person name="Submissions S."/>
        </authorList>
    </citation>
    <scope>NUCLEOTIDE SEQUENCE [LARGE SCALE GENOMIC DNA]</scope>
    <source>
        <strain evidence="3 4">CGMCC 1.10941</strain>
    </source>
</reference>
<sequence>MKKILIPVSALFLTGFSKAQLTNTENYVYSKTYLDYNGTTATKTSETVQYFDGLGRPKQVVNVKASPLGRDVVTHIEYDGFGRQVRDYLPVPQTFTANGSIFTAPLDYASNPAIYGSEKIYSEKILENSPLDRLLQQKQVGNAWNNKPVGFEYDANVAGEVTKYTTTTTWENGATKSTINYSGSYGAAQLYKNTVTDEDGNKSIEFKNGQGQTVLVRKMLNATEKADTYYVYNEYDQLAWVIPPLLSQMQTWGIAEQDALAYEYRYDGRNRLVEKKIPGKGLEYMVYDKADRLIMTQDANLRNIGKWMITKYDQFGRVIYTGIIAGGTRGSMQNQAGNLVITESRHPSGFNRNGMQIYYSNGFFLDIETVLSVNYYDTYPQGSPTLPTQILGQNVLPQDAQNSNISTKSFPTASYVKNIEDDNWTKNYTWYDQKGRVIGTHSINHLGGYTKTESELDFAGVTKQAITRHKRLNSDTEKVITENFTYDHQNRLLTHTHQVDSNPVEYLTQNEYNELSQLKTKKVGGTSAAAPLQTVDYTYNIRGWMTGINDPNNLGGDLFGYKIKYNEVEGLQTPDTSDPSLQVVPRYNGNIAEVDWKTGVQANESLKRYGYVYDGLNRLSAGFYQNSMNPSIREYYEKVTYDLNGNIKTMKRTAQGMGPTALLIDDLTYHYENNNVSNRLQKVSDVVTTWQGFPYNASPTNIGYDSNGNMTSFQDKNISSIQYNFLNLPKQITQNSQVTNYTYRADGVKVKKLFGTIETHYLDGFQYKSMGSEIKMGIIPTSEGYFDVQRNSYFYNFTDHLGNVRLSYSDADGNGVVTGDIFVEECWGGNCSSYIIPGEIEGVSNYYPFGMLLENHQQAAINNNTYNYKYNGKELQETGMYDYGARFYMPDLGRWGVVDPLAEMNRAWSPFRYGFNNPIRFIDPDGRFEDDWYRNQETKEIEWFDGNGDRSGYDYLGETYKEGDLFYAANSYIYDDSSKGAGKLDMLGRMGEIEEVVINAEKSWFSIFDFISSTNEEFPHLTNVGGLARTDIDPRTWDKFRHGDKTFILDQGSFMQPSALPDLPGSLRFFNRPISFLDGLKNLGDVKRSIFKEKQDTLYMKATFVGEGEDYLRDTIFAEPWKPNETFEQVRDRQKKKFDSVKANSKIFISR</sequence>
<keyword evidence="4" id="KW-1185">Reference proteome</keyword>
<dbReference type="PANTHER" id="PTHR32305:SF15">
    <property type="entry name" value="PROTEIN RHSA-RELATED"/>
    <property type="match status" value="1"/>
</dbReference>
<dbReference type="Gene3D" id="2.180.10.10">
    <property type="entry name" value="RHS repeat-associated core"/>
    <property type="match status" value="1"/>
</dbReference>
<accession>A0ABY0QWI6</accession>
<dbReference type="PANTHER" id="PTHR32305">
    <property type="match status" value="1"/>
</dbReference>
<evidence type="ECO:0000313" key="3">
    <source>
        <dbReference type="EMBL" id="SDM02527.1"/>
    </source>
</evidence>
<dbReference type="InterPro" id="IPR045619">
    <property type="entry name" value="DUF6443"/>
</dbReference>
<dbReference type="NCBIfam" id="TIGR03696">
    <property type="entry name" value="Rhs_assc_core"/>
    <property type="match status" value="1"/>
</dbReference>
<dbReference type="Proteomes" id="UP000199242">
    <property type="component" value="Unassembled WGS sequence"/>
</dbReference>
<protein>
    <submittedName>
        <fullName evidence="3">RHS repeat-associated core domain-containing protein</fullName>
    </submittedName>
</protein>
<dbReference type="Pfam" id="PF20041">
    <property type="entry name" value="DUF6443"/>
    <property type="match status" value="1"/>
</dbReference>
<evidence type="ECO:0000259" key="2">
    <source>
        <dbReference type="Pfam" id="PF20041"/>
    </source>
</evidence>
<dbReference type="EMBL" id="FNHD01000011">
    <property type="protein sequence ID" value="SDM02527.1"/>
    <property type="molecule type" value="Genomic_DNA"/>
</dbReference>
<evidence type="ECO:0000256" key="1">
    <source>
        <dbReference type="SAM" id="SignalP"/>
    </source>
</evidence>
<feature type="domain" description="DUF6443" evidence="2">
    <location>
        <begin position="31"/>
        <end position="148"/>
    </location>
</feature>